<feature type="region of interest" description="Disordered" evidence="1">
    <location>
        <begin position="1"/>
        <end position="29"/>
    </location>
</feature>
<protein>
    <submittedName>
        <fullName evidence="2">Uncharacterized protein</fullName>
    </submittedName>
</protein>
<dbReference type="Proteomes" id="UP001447188">
    <property type="component" value="Unassembled WGS sequence"/>
</dbReference>
<accession>A0ABR3GB50</accession>
<evidence type="ECO:0000313" key="2">
    <source>
        <dbReference type="EMBL" id="KAL0632922.1"/>
    </source>
</evidence>
<keyword evidence="3" id="KW-1185">Reference proteome</keyword>
<sequence length="75" mass="8116">HGIAPSASRLTKAYEPTPGAPGAGSRQETAPGRFWRMAVARKLDRVASGDAVYLLILEKHAVHEKIAWRPSAILI</sequence>
<organism evidence="2 3">
    <name type="scientific">Discina gigas</name>
    <dbReference type="NCBI Taxonomy" id="1032678"/>
    <lineage>
        <taxon>Eukaryota</taxon>
        <taxon>Fungi</taxon>
        <taxon>Dikarya</taxon>
        <taxon>Ascomycota</taxon>
        <taxon>Pezizomycotina</taxon>
        <taxon>Pezizomycetes</taxon>
        <taxon>Pezizales</taxon>
        <taxon>Discinaceae</taxon>
        <taxon>Discina</taxon>
    </lineage>
</organism>
<dbReference type="EMBL" id="JBBBZM010000144">
    <property type="protein sequence ID" value="KAL0632922.1"/>
    <property type="molecule type" value="Genomic_DNA"/>
</dbReference>
<proteinExistence type="predicted"/>
<feature type="non-terminal residue" evidence="2">
    <location>
        <position position="1"/>
    </location>
</feature>
<comment type="caution">
    <text evidence="2">The sequence shown here is derived from an EMBL/GenBank/DDBJ whole genome shotgun (WGS) entry which is preliminary data.</text>
</comment>
<gene>
    <name evidence="2" type="ORF">Q9L58_008204</name>
</gene>
<reference evidence="2 3" key="1">
    <citation type="submission" date="2024-02" db="EMBL/GenBank/DDBJ databases">
        <title>Discinaceae phylogenomics.</title>
        <authorList>
            <person name="Dirks A.C."/>
            <person name="James T.Y."/>
        </authorList>
    </citation>
    <scope>NUCLEOTIDE SEQUENCE [LARGE SCALE GENOMIC DNA]</scope>
    <source>
        <strain evidence="2 3">ACD0624</strain>
    </source>
</reference>
<evidence type="ECO:0000313" key="3">
    <source>
        <dbReference type="Proteomes" id="UP001447188"/>
    </source>
</evidence>
<name>A0ABR3GB50_9PEZI</name>
<evidence type="ECO:0000256" key="1">
    <source>
        <dbReference type="SAM" id="MobiDB-lite"/>
    </source>
</evidence>